<sequence>MFRLIKLLLVLAVLALIGLTGFAYLGTMSPDSREMKVPVTLDAE</sequence>
<dbReference type="STRING" id="1231392.OCGS_2363"/>
<dbReference type="Proteomes" id="UP000006765">
    <property type="component" value="Unassembled WGS sequence"/>
</dbReference>
<gene>
    <name evidence="1" type="ORF">OCGS_2363</name>
</gene>
<comment type="caution">
    <text evidence="1">The sequence shown here is derived from an EMBL/GenBank/DDBJ whole genome shotgun (WGS) entry which is preliminary data.</text>
</comment>
<dbReference type="RefSeq" id="WP_007427515.1">
    <property type="nucleotide sequence ID" value="NZ_AMGO01000052.1"/>
</dbReference>
<organism evidence="1 2">
    <name type="scientific">Oceaniovalibus guishaninsula JLT2003</name>
    <dbReference type="NCBI Taxonomy" id="1231392"/>
    <lineage>
        <taxon>Bacteria</taxon>
        <taxon>Pseudomonadati</taxon>
        <taxon>Pseudomonadota</taxon>
        <taxon>Alphaproteobacteria</taxon>
        <taxon>Rhodobacterales</taxon>
        <taxon>Roseobacteraceae</taxon>
        <taxon>Oceaniovalibus</taxon>
    </lineage>
</organism>
<name>K2GLQ5_9RHOB</name>
<proteinExistence type="predicted"/>
<keyword evidence="2" id="KW-1185">Reference proteome</keyword>
<dbReference type="AlphaFoldDB" id="K2GLQ5"/>
<reference evidence="1 2" key="1">
    <citation type="journal article" date="2012" name="J. Bacteriol.">
        <title>Draft Genome Sequence of Oceaniovalibus guishaninsula JLT2003T.</title>
        <authorList>
            <person name="Tang K."/>
            <person name="Liu K."/>
            <person name="Jiao N."/>
        </authorList>
    </citation>
    <scope>NUCLEOTIDE SEQUENCE [LARGE SCALE GENOMIC DNA]</scope>
    <source>
        <strain evidence="1 2">JLT2003</strain>
    </source>
</reference>
<dbReference type="EMBL" id="AMGO01000052">
    <property type="protein sequence ID" value="EKE43631.1"/>
    <property type="molecule type" value="Genomic_DNA"/>
</dbReference>
<evidence type="ECO:0000313" key="2">
    <source>
        <dbReference type="Proteomes" id="UP000006765"/>
    </source>
</evidence>
<accession>K2GLQ5</accession>
<protein>
    <submittedName>
        <fullName evidence="1">Uncharacterized protein</fullName>
    </submittedName>
</protein>
<evidence type="ECO:0000313" key="1">
    <source>
        <dbReference type="EMBL" id="EKE43631.1"/>
    </source>
</evidence>